<proteinExistence type="predicted"/>
<reference evidence="1" key="1">
    <citation type="journal article" date="2015" name="Nature">
        <title>Complex archaea that bridge the gap between prokaryotes and eukaryotes.</title>
        <authorList>
            <person name="Spang A."/>
            <person name="Saw J.H."/>
            <person name="Jorgensen S.L."/>
            <person name="Zaremba-Niedzwiedzka K."/>
            <person name="Martijn J."/>
            <person name="Lind A.E."/>
            <person name="van Eijk R."/>
            <person name="Schleper C."/>
            <person name="Guy L."/>
            <person name="Ettema T.J."/>
        </authorList>
    </citation>
    <scope>NUCLEOTIDE SEQUENCE</scope>
</reference>
<dbReference type="AlphaFoldDB" id="A0A0F9GZ69"/>
<evidence type="ECO:0000313" key="1">
    <source>
        <dbReference type="EMBL" id="KKL68362.1"/>
    </source>
</evidence>
<comment type="caution">
    <text evidence="1">The sequence shown here is derived from an EMBL/GenBank/DDBJ whole genome shotgun (WGS) entry which is preliminary data.</text>
</comment>
<accession>A0A0F9GZ69</accession>
<organism evidence="1">
    <name type="scientific">marine sediment metagenome</name>
    <dbReference type="NCBI Taxonomy" id="412755"/>
    <lineage>
        <taxon>unclassified sequences</taxon>
        <taxon>metagenomes</taxon>
        <taxon>ecological metagenomes</taxon>
    </lineage>
</organism>
<dbReference type="EMBL" id="LAZR01026555">
    <property type="protein sequence ID" value="KKL68362.1"/>
    <property type="molecule type" value="Genomic_DNA"/>
</dbReference>
<gene>
    <name evidence="1" type="ORF">LCGC14_2125730</name>
</gene>
<protein>
    <submittedName>
        <fullName evidence="1">Uncharacterized protein</fullName>
    </submittedName>
</protein>
<name>A0A0F9GZ69_9ZZZZ</name>
<sequence length="58" mass="6834">MIYCDHKFDGETVNIYPVYSKNTTKDLEIIGYKNVPVCIKCRMEIESSSEEIIYQPKR</sequence>